<keyword evidence="3" id="KW-1185">Reference proteome</keyword>
<evidence type="ECO:0000313" key="2">
    <source>
        <dbReference type="EMBL" id="KAL1378251.1"/>
    </source>
</evidence>
<evidence type="ECO:0000256" key="1">
    <source>
        <dbReference type="SAM" id="SignalP"/>
    </source>
</evidence>
<gene>
    <name evidence="2" type="ORF">pipiens_015710</name>
</gene>
<name>A0ABD1CPC0_CULPP</name>
<feature type="signal peptide" evidence="1">
    <location>
        <begin position="1"/>
        <end position="19"/>
    </location>
</feature>
<proteinExistence type="predicted"/>
<protein>
    <recommendedName>
        <fullName evidence="4">Secreted protein</fullName>
    </recommendedName>
</protein>
<feature type="chain" id="PRO_5044837583" description="Secreted protein" evidence="1">
    <location>
        <begin position="20"/>
        <end position="281"/>
    </location>
</feature>
<accession>A0ABD1CPC0</accession>
<evidence type="ECO:0008006" key="4">
    <source>
        <dbReference type="Google" id="ProtNLM"/>
    </source>
</evidence>
<comment type="caution">
    <text evidence="2">The sequence shown here is derived from an EMBL/GenBank/DDBJ whole genome shotgun (WGS) entry which is preliminary data.</text>
</comment>
<evidence type="ECO:0000313" key="3">
    <source>
        <dbReference type="Proteomes" id="UP001562425"/>
    </source>
</evidence>
<dbReference type="AlphaFoldDB" id="A0ABD1CPC0"/>
<sequence length="281" mass="30275">MNRWLAVLFLVASIQGAFSLYSAVTVGSGGLSALSTNLQSLSIVLDNYYTALNAGKNMINAALNDLVDYVNVTYTGLINTYGTTQLSLSGILSTVQYFNQSLQNGEQLINSQISKDMSLLTSTLQQAIDKLFQTYSSSLYTLSTPMNMDICMAKNLTQMLNIPNSIGKLGNCLQQEVNAANAITPIAVSTINMLKNDLTALNGQLQICQPTSTTCINQYFMNIYSELNTVQSALGMVQQFISSAQQDAATRNRICADLVTGDIEDALQGIQGAVSSCAFPM</sequence>
<dbReference type="Proteomes" id="UP001562425">
    <property type="component" value="Unassembled WGS sequence"/>
</dbReference>
<reference evidence="2 3" key="1">
    <citation type="submission" date="2024-05" db="EMBL/GenBank/DDBJ databases">
        <title>Culex pipiens pipiens assembly and annotation.</title>
        <authorList>
            <person name="Alout H."/>
            <person name="Durand T."/>
        </authorList>
    </citation>
    <scope>NUCLEOTIDE SEQUENCE [LARGE SCALE GENOMIC DNA]</scope>
    <source>
        <strain evidence="2">HA-2024</strain>
        <tissue evidence="2">Whole body</tissue>
    </source>
</reference>
<keyword evidence="1" id="KW-0732">Signal</keyword>
<dbReference type="EMBL" id="JBEHCU010010432">
    <property type="protein sequence ID" value="KAL1378251.1"/>
    <property type="molecule type" value="Genomic_DNA"/>
</dbReference>
<organism evidence="2 3">
    <name type="scientific">Culex pipiens pipiens</name>
    <name type="common">Northern house mosquito</name>
    <dbReference type="NCBI Taxonomy" id="38569"/>
    <lineage>
        <taxon>Eukaryota</taxon>
        <taxon>Metazoa</taxon>
        <taxon>Ecdysozoa</taxon>
        <taxon>Arthropoda</taxon>
        <taxon>Hexapoda</taxon>
        <taxon>Insecta</taxon>
        <taxon>Pterygota</taxon>
        <taxon>Neoptera</taxon>
        <taxon>Endopterygota</taxon>
        <taxon>Diptera</taxon>
        <taxon>Nematocera</taxon>
        <taxon>Culicoidea</taxon>
        <taxon>Culicidae</taxon>
        <taxon>Culicinae</taxon>
        <taxon>Culicini</taxon>
        <taxon>Culex</taxon>
        <taxon>Culex</taxon>
    </lineage>
</organism>